<sequence>MNCLDSMAPNEEELLRYALDDEPLKMSAEEHLAHCSLCRQRLATYKRINTFFVSNLYRSQCPDPTQLNHYCANMLSIEDTLLITDHLKMCPLCATEVLDIRKFLADFEPFLAPMPLSSPVASFKQILASFVPWQPQMVMRQIPAESQDASWPRQYRAGSLNISLHLSRTSNGNIILLGLFSSMDTDESIDDLEGIVVELHRARPSASEANGQQMQKEEQPQEIPFMCTSIDDLGNVVFKSVPMGEYRLVVHLLDSDLVIKGLTIGRI</sequence>
<dbReference type="InterPro" id="IPR041916">
    <property type="entry name" value="Anti_sigma_zinc_sf"/>
</dbReference>
<dbReference type="RefSeq" id="WP_220205096.1">
    <property type="nucleotide sequence ID" value="NZ_BNJK01000001.1"/>
</dbReference>
<evidence type="ECO:0008006" key="3">
    <source>
        <dbReference type="Google" id="ProtNLM"/>
    </source>
</evidence>
<dbReference type="Gene3D" id="1.10.10.1320">
    <property type="entry name" value="Anti-sigma factor, zinc-finger domain"/>
    <property type="match status" value="1"/>
</dbReference>
<comment type="caution">
    <text evidence="1">The sequence shown here is derived from an EMBL/GenBank/DDBJ whole genome shotgun (WGS) entry which is preliminary data.</text>
</comment>
<reference evidence="1" key="1">
    <citation type="submission" date="2020-10" db="EMBL/GenBank/DDBJ databases">
        <title>Taxonomic study of unclassified bacteria belonging to the class Ktedonobacteria.</title>
        <authorList>
            <person name="Yabe S."/>
            <person name="Wang C.M."/>
            <person name="Zheng Y."/>
            <person name="Sakai Y."/>
            <person name="Cavaletti L."/>
            <person name="Monciardini P."/>
            <person name="Donadio S."/>
        </authorList>
    </citation>
    <scope>NUCLEOTIDE SEQUENCE</scope>
    <source>
        <strain evidence="1">ID150040</strain>
    </source>
</reference>
<proteinExistence type="predicted"/>
<protein>
    <recommendedName>
        <fullName evidence="3">Zinc-finger domain-containing protein</fullName>
    </recommendedName>
</protein>
<gene>
    <name evidence="1" type="ORF">KSF_044010</name>
</gene>
<evidence type="ECO:0000313" key="2">
    <source>
        <dbReference type="Proteomes" id="UP000597444"/>
    </source>
</evidence>
<name>A0A8J3IIN9_9CHLR</name>
<organism evidence="1 2">
    <name type="scientific">Reticulibacter mediterranei</name>
    <dbReference type="NCBI Taxonomy" id="2778369"/>
    <lineage>
        <taxon>Bacteria</taxon>
        <taxon>Bacillati</taxon>
        <taxon>Chloroflexota</taxon>
        <taxon>Ktedonobacteria</taxon>
        <taxon>Ktedonobacterales</taxon>
        <taxon>Reticulibacteraceae</taxon>
        <taxon>Reticulibacter</taxon>
    </lineage>
</organism>
<keyword evidence="2" id="KW-1185">Reference proteome</keyword>
<dbReference type="EMBL" id="BNJK01000001">
    <property type="protein sequence ID" value="GHO94353.1"/>
    <property type="molecule type" value="Genomic_DNA"/>
</dbReference>
<dbReference type="AlphaFoldDB" id="A0A8J3IIN9"/>
<evidence type="ECO:0000313" key="1">
    <source>
        <dbReference type="EMBL" id="GHO94353.1"/>
    </source>
</evidence>
<accession>A0A8J3IIN9</accession>
<dbReference type="Proteomes" id="UP000597444">
    <property type="component" value="Unassembled WGS sequence"/>
</dbReference>